<dbReference type="AlphaFoldDB" id="A0A085GHQ0"/>
<evidence type="ECO:0000313" key="2">
    <source>
        <dbReference type="Proteomes" id="UP000028640"/>
    </source>
</evidence>
<organism evidence="1 2">
    <name type="scientific">Ewingella americana (strain ATCC 33852 / DSM 4580 / CCUG 14506 / JCM 5911 / LMG 7869 / NCTC 12157 / CDC 1468-78)</name>
    <dbReference type="NCBI Taxonomy" id="910964"/>
    <lineage>
        <taxon>Bacteria</taxon>
        <taxon>Pseudomonadati</taxon>
        <taxon>Pseudomonadota</taxon>
        <taxon>Gammaproteobacteria</taxon>
        <taxon>Enterobacterales</taxon>
        <taxon>Yersiniaceae</taxon>
        <taxon>Ewingella</taxon>
    </lineage>
</organism>
<dbReference type="Proteomes" id="UP000028640">
    <property type="component" value="Unassembled WGS sequence"/>
</dbReference>
<proteinExistence type="predicted"/>
<accession>A0A085GHQ0</accession>
<evidence type="ECO:0000313" key="1">
    <source>
        <dbReference type="EMBL" id="KFC83245.1"/>
    </source>
</evidence>
<name>A0A085GHQ0_EWIA3</name>
<gene>
    <name evidence="1" type="ORF">GEAM_1315</name>
</gene>
<keyword evidence="2" id="KW-1185">Reference proteome</keyword>
<protein>
    <submittedName>
        <fullName evidence="1">Uncharacterized protein</fullName>
    </submittedName>
</protein>
<comment type="caution">
    <text evidence="1">The sequence shown here is derived from an EMBL/GenBank/DDBJ whole genome shotgun (WGS) entry which is preliminary data.</text>
</comment>
<dbReference type="RefSeq" id="WP_034789727.1">
    <property type="nucleotide sequence ID" value="NZ_JMPJ01000038.1"/>
</dbReference>
<dbReference type="EMBL" id="JMPJ01000038">
    <property type="protein sequence ID" value="KFC83245.1"/>
    <property type="molecule type" value="Genomic_DNA"/>
</dbReference>
<dbReference type="GeneID" id="78379659"/>
<dbReference type="OrthoDB" id="9984645at2"/>
<sequence length="60" mass="6798">MPAEKLEHNPQNHHGELRVICTNSLDHQRITSLSQLGLSLQDIEAITGLNKAEFQHLVRD</sequence>
<reference evidence="1 2" key="1">
    <citation type="submission" date="2014-05" db="EMBL/GenBank/DDBJ databases">
        <title>ATOL: Assembling a taxonomically balanced genome-scale reconstruction of the evolutionary history of the Enterobacteriaceae.</title>
        <authorList>
            <person name="Plunkett G.III."/>
            <person name="Neeno-Eckwall E.C."/>
            <person name="Glasner J.D."/>
            <person name="Perna N.T."/>
        </authorList>
    </citation>
    <scope>NUCLEOTIDE SEQUENCE [LARGE SCALE GENOMIC DNA]</scope>
    <source>
        <strain evidence="1 2">ATCC 33852</strain>
    </source>
</reference>